<evidence type="ECO:0000313" key="5">
    <source>
        <dbReference type="EMBL" id="AJY76175.1"/>
    </source>
</evidence>
<dbReference type="InterPro" id="IPR006061">
    <property type="entry name" value="SBP_1_CS"/>
</dbReference>
<dbReference type="PROSITE" id="PS51257">
    <property type="entry name" value="PROKAR_LIPOPROTEIN"/>
    <property type="match status" value="1"/>
</dbReference>
<dbReference type="InterPro" id="IPR050490">
    <property type="entry name" value="Bact_solute-bd_prot1"/>
</dbReference>
<comment type="similarity">
    <text evidence="1">Belongs to the bacterial solute-binding protein 1 family.</text>
</comment>
<dbReference type="AlphaFoldDB" id="A0A0D5NM15"/>
<dbReference type="PANTHER" id="PTHR43649:SF12">
    <property type="entry name" value="DIACETYLCHITOBIOSE BINDING PROTEIN DASA"/>
    <property type="match status" value="1"/>
</dbReference>
<dbReference type="OrthoDB" id="9763054at2"/>
<proteinExistence type="inferred from homology"/>
<dbReference type="PROSITE" id="PS01037">
    <property type="entry name" value="SBP_BACTERIAL_1"/>
    <property type="match status" value="1"/>
</dbReference>
<dbReference type="EMBL" id="CP011058">
    <property type="protein sequence ID" value="AJY76175.1"/>
    <property type="molecule type" value="Genomic_DNA"/>
</dbReference>
<dbReference type="Gene3D" id="3.40.190.10">
    <property type="entry name" value="Periplasmic binding protein-like II"/>
    <property type="match status" value="2"/>
</dbReference>
<reference evidence="6" key="2">
    <citation type="submission" date="2015-03" db="EMBL/GenBank/DDBJ databases">
        <title>Genome sequence of Paenibacillus beijingensis strain DSM 24997T.</title>
        <authorList>
            <person name="Kwak Y."/>
            <person name="Shin J.-H."/>
        </authorList>
    </citation>
    <scope>NUCLEOTIDE SEQUENCE [LARGE SCALE GENOMIC DNA]</scope>
    <source>
        <strain evidence="6">DSM 24997</strain>
    </source>
</reference>
<dbReference type="PANTHER" id="PTHR43649">
    <property type="entry name" value="ARABINOSE-BINDING PROTEIN-RELATED"/>
    <property type="match status" value="1"/>
</dbReference>
<sequence>MKRLVNVAFVSVLMGSVLAGCGSGGSANKENSSGTGAENTGSNKQVVVKVFQQKVEIADQLPALAAEYEKTHPGVKIEFESVLSSDYMTKLKAKLSANEMPDIFNNGGYSELNVWKDQLEDLSDQPWVGEALDVAKEPMMSDGKLYGIPINLEGDGLVYNKDMFAKAGITELPKTRSELEEVSKKLQAAGFTPFINNYDSAWTLGITMFNYPMAEQQDPNAFIAGLNGGTATFKDNPLFKEWTKFIDLSLKYGNKNPLTTDYNGSLAMFASEQGAMTVGGNWIQPVIDKINPNINAGLMPIPISDDAALNQKAVFAGPTTWVVYKNSKVKPEAKEFLNWLVTSAEGQDYLVKKFKLMPAFKNVKADPADLGGIAGDILPYIAKGDILGWQYAKYPDGSTKEFAASMQKYIAGKSNGDQMLAEFQQTWDKLKSK</sequence>
<evidence type="ECO:0000256" key="1">
    <source>
        <dbReference type="ARBA" id="ARBA00008520"/>
    </source>
</evidence>
<feature type="chain" id="PRO_5038674946" evidence="4">
    <location>
        <begin position="20"/>
        <end position="433"/>
    </location>
</feature>
<dbReference type="STRING" id="1126833.VN24_18425"/>
<reference evidence="5 6" key="1">
    <citation type="journal article" date="2015" name="J. Biotechnol.">
        <title>Complete genome sequence of Paenibacillus beijingensis 7188(T) (=DSM 24997(T)), a novel rhizobacterium from jujube garden soil.</title>
        <authorList>
            <person name="Kwak Y."/>
            <person name="Shin J.H."/>
        </authorList>
    </citation>
    <scope>NUCLEOTIDE SEQUENCE [LARGE SCALE GENOMIC DNA]</scope>
    <source>
        <strain evidence="5 6">DSM 24997</strain>
    </source>
</reference>
<dbReference type="Proteomes" id="UP000032633">
    <property type="component" value="Chromosome"/>
</dbReference>
<keyword evidence="3 4" id="KW-0732">Signal</keyword>
<dbReference type="GO" id="GO:0055085">
    <property type="term" value="P:transmembrane transport"/>
    <property type="evidence" value="ECO:0007669"/>
    <property type="project" value="InterPro"/>
</dbReference>
<dbReference type="Pfam" id="PF01547">
    <property type="entry name" value="SBP_bac_1"/>
    <property type="match status" value="1"/>
</dbReference>
<dbReference type="HOGENOM" id="CLU_031285_12_3_9"/>
<evidence type="ECO:0000256" key="3">
    <source>
        <dbReference type="ARBA" id="ARBA00022729"/>
    </source>
</evidence>
<name>A0A0D5NM15_9BACL</name>
<dbReference type="InterPro" id="IPR006059">
    <property type="entry name" value="SBP"/>
</dbReference>
<accession>A0A0D5NM15</accession>
<gene>
    <name evidence="5" type="ORF">VN24_18425</name>
</gene>
<organism evidence="5 6">
    <name type="scientific">Paenibacillus beijingensis</name>
    <dbReference type="NCBI Taxonomy" id="1126833"/>
    <lineage>
        <taxon>Bacteria</taxon>
        <taxon>Bacillati</taxon>
        <taxon>Bacillota</taxon>
        <taxon>Bacilli</taxon>
        <taxon>Bacillales</taxon>
        <taxon>Paenibacillaceae</taxon>
        <taxon>Paenibacillus</taxon>
    </lineage>
</organism>
<keyword evidence="2" id="KW-0813">Transport</keyword>
<dbReference type="RefSeq" id="WP_045671603.1">
    <property type="nucleotide sequence ID" value="NZ_CP011058.1"/>
</dbReference>
<dbReference type="PATRIC" id="fig|1126833.4.peg.4055"/>
<protein>
    <submittedName>
        <fullName evidence="5">ABC transporter substrate-binding protein</fullName>
    </submittedName>
</protein>
<evidence type="ECO:0000313" key="6">
    <source>
        <dbReference type="Proteomes" id="UP000032633"/>
    </source>
</evidence>
<keyword evidence="6" id="KW-1185">Reference proteome</keyword>
<evidence type="ECO:0000256" key="2">
    <source>
        <dbReference type="ARBA" id="ARBA00022448"/>
    </source>
</evidence>
<dbReference type="SUPFAM" id="SSF53850">
    <property type="entry name" value="Periplasmic binding protein-like II"/>
    <property type="match status" value="1"/>
</dbReference>
<evidence type="ECO:0000256" key="4">
    <source>
        <dbReference type="SAM" id="SignalP"/>
    </source>
</evidence>
<feature type="signal peptide" evidence="4">
    <location>
        <begin position="1"/>
        <end position="19"/>
    </location>
</feature>
<dbReference type="KEGG" id="pbj:VN24_18425"/>